<protein>
    <submittedName>
        <fullName evidence="1">Uncharacterized protein</fullName>
    </submittedName>
</protein>
<comment type="caution">
    <text evidence="1">The sequence shown here is derived from an EMBL/GenBank/DDBJ whole genome shotgun (WGS) entry which is preliminary data.</text>
</comment>
<proteinExistence type="predicted"/>
<accession>A0AAV4NE87</accession>
<evidence type="ECO:0000313" key="1">
    <source>
        <dbReference type="EMBL" id="GIX82963.1"/>
    </source>
</evidence>
<dbReference type="AlphaFoldDB" id="A0AAV4NE87"/>
<dbReference type="EMBL" id="BPLR01020824">
    <property type="protein sequence ID" value="GIX82963.1"/>
    <property type="molecule type" value="Genomic_DNA"/>
</dbReference>
<organism evidence="1 2">
    <name type="scientific">Caerostris extrusa</name>
    <name type="common">Bark spider</name>
    <name type="synonym">Caerostris bankana</name>
    <dbReference type="NCBI Taxonomy" id="172846"/>
    <lineage>
        <taxon>Eukaryota</taxon>
        <taxon>Metazoa</taxon>
        <taxon>Ecdysozoa</taxon>
        <taxon>Arthropoda</taxon>
        <taxon>Chelicerata</taxon>
        <taxon>Arachnida</taxon>
        <taxon>Araneae</taxon>
        <taxon>Araneomorphae</taxon>
        <taxon>Entelegynae</taxon>
        <taxon>Araneoidea</taxon>
        <taxon>Araneidae</taxon>
        <taxon>Caerostris</taxon>
    </lineage>
</organism>
<dbReference type="Proteomes" id="UP001054945">
    <property type="component" value="Unassembled WGS sequence"/>
</dbReference>
<gene>
    <name evidence="1" type="ORF">CEXT_251451</name>
</gene>
<evidence type="ECO:0000313" key="2">
    <source>
        <dbReference type="Proteomes" id="UP001054945"/>
    </source>
</evidence>
<reference evidence="1 2" key="1">
    <citation type="submission" date="2021-06" db="EMBL/GenBank/DDBJ databases">
        <title>Caerostris extrusa draft genome.</title>
        <authorList>
            <person name="Kono N."/>
            <person name="Arakawa K."/>
        </authorList>
    </citation>
    <scope>NUCLEOTIDE SEQUENCE [LARGE SCALE GENOMIC DNA]</scope>
</reference>
<name>A0AAV4NE87_CAEEX</name>
<sequence>MKDRQRGGMCCVWHMGGGRPRDFSLPNHHSPVWFTGVYPSAGTVTPRLSSRLSNRLPQITVCSPSPQDLVTPPPLSRPLVHPCAPGESIVYSPTEHFRFSPPTTHTLFEHRTFRRKSHERPTF</sequence>
<keyword evidence="2" id="KW-1185">Reference proteome</keyword>